<evidence type="ECO:0000256" key="1">
    <source>
        <dbReference type="SAM" id="MobiDB-lite"/>
    </source>
</evidence>
<dbReference type="EMBL" id="BGPR01126196">
    <property type="protein sequence ID" value="GBN34141.1"/>
    <property type="molecule type" value="Genomic_DNA"/>
</dbReference>
<proteinExistence type="predicted"/>
<dbReference type="EMBL" id="BGPR01126176">
    <property type="protein sequence ID" value="GBN34094.1"/>
    <property type="molecule type" value="Genomic_DNA"/>
</dbReference>
<evidence type="ECO:0000313" key="6">
    <source>
        <dbReference type="Proteomes" id="UP000499080"/>
    </source>
</evidence>
<feature type="region of interest" description="Disordered" evidence="1">
    <location>
        <begin position="1"/>
        <end position="30"/>
    </location>
</feature>
<reference evidence="4 6" key="1">
    <citation type="journal article" date="2019" name="Sci. Rep.">
        <title>Orb-weaving spider Araneus ventricosus genome elucidates the spidroin gene catalogue.</title>
        <authorList>
            <person name="Kono N."/>
            <person name="Nakamura H."/>
            <person name="Ohtoshi R."/>
            <person name="Moran D.A.P."/>
            <person name="Shinohara A."/>
            <person name="Yoshida Y."/>
            <person name="Fujiwara M."/>
            <person name="Mori M."/>
            <person name="Tomita M."/>
            <person name="Arakawa K."/>
        </authorList>
    </citation>
    <scope>NUCLEOTIDE SEQUENCE [LARGE SCALE GENOMIC DNA]</scope>
</reference>
<dbReference type="EMBL" id="BGPR01126186">
    <property type="protein sequence ID" value="GBN34119.1"/>
    <property type="molecule type" value="Genomic_DNA"/>
</dbReference>
<protein>
    <submittedName>
        <fullName evidence="4">Uncharacterized protein</fullName>
    </submittedName>
</protein>
<dbReference type="EMBL" id="BGPR01126184">
    <property type="protein sequence ID" value="GBN34112.1"/>
    <property type="molecule type" value="Genomic_DNA"/>
</dbReference>
<dbReference type="Proteomes" id="UP000499080">
    <property type="component" value="Unassembled WGS sequence"/>
</dbReference>
<accession>A0A4Y2N617</accession>
<evidence type="ECO:0000313" key="4">
    <source>
        <dbReference type="EMBL" id="GBN34119.1"/>
    </source>
</evidence>
<sequence length="126" mass="13991">MEGLSSLISTPRDPSMTTRPTAFSPLSVKQPTEIRPTRIEVAWPVMGGLRVRGLTAANNALCNTLRKKCPSHEPNKAFTIFSVRKRKYDQSCCVTERNNTHPQNTMIGHVKNVIISGRQQCGNELA</sequence>
<evidence type="ECO:0000313" key="3">
    <source>
        <dbReference type="EMBL" id="GBN34112.1"/>
    </source>
</evidence>
<organism evidence="4 6">
    <name type="scientific">Araneus ventricosus</name>
    <name type="common">Orbweaver spider</name>
    <name type="synonym">Epeira ventricosa</name>
    <dbReference type="NCBI Taxonomy" id="182803"/>
    <lineage>
        <taxon>Eukaryota</taxon>
        <taxon>Metazoa</taxon>
        <taxon>Ecdysozoa</taxon>
        <taxon>Arthropoda</taxon>
        <taxon>Chelicerata</taxon>
        <taxon>Arachnida</taxon>
        <taxon>Araneae</taxon>
        <taxon>Araneomorphae</taxon>
        <taxon>Entelegynae</taxon>
        <taxon>Araneoidea</taxon>
        <taxon>Araneidae</taxon>
        <taxon>Araneus</taxon>
    </lineage>
</organism>
<gene>
    <name evidence="5" type="ORF">AVEN_181964_1</name>
    <name evidence="2" type="ORF">AVEN_251254_1</name>
    <name evidence="3" type="ORF">AVEN_34872_1</name>
    <name evidence="4" type="ORF">AVEN_46068_1</name>
</gene>
<dbReference type="AlphaFoldDB" id="A0A4Y2N617"/>
<comment type="caution">
    <text evidence="4">The sequence shown here is derived from an EMBL/GenBank/DDBJ whole genome shotgun (WGS) entry which is preliminary data.</text>
</comment>
<name>A0A4Y2N617_ARAVE</name>
<evidence type="ECO:0000313" key="5">
    <source>
        <dbReference type="EMBL" id="GBN34141.1"/>
    </source>
</evidence>
<evidence type="ECO:0000313" key="2">
    <source>
        <dbReference type="EMBL" id="GBN34094.1"/>
    </source>
</evidence>
<keyword evidence="6" id="KW-1185">Reference proteome</keyword>